<keyword evidence="6" id="KW-1185">Reference proteome</keyword>
<keyword evidence="1" id="KW-0805">Transcription regulation</keyword>
<evidence type="ECO:0000313" key="5">
    <source>
        <dbReference type="EMBL" id="WWD81162.1"/>
    </source>
</evidence>
<name>A0A5C7FMG6_9BACI</name>
<dbReference type="PANTHER" id="PTHR38445:SF9">
    <property type="entry name" value="HTH-TYPE TRANSCRIPTIONAL REPRESSOR YTRA"/>
    <property type="match status" value="1"/>
</dbReference>
<gene>
    <name evidence="5" type="ORF">FTX54_006320</name>
</gene>
<protein>
    <submittedName>
        <fullName evidence="5">GntR family transcriptional regulator</fullName>
    </submittedName>
</protein>
<dbReference type="Pfam" id="PF00392">
    <property type="entry name" value="GntR"/>
    <property type="match status" value="1"/>
</dbReference>
<accession>A0A5C7FMG6</accession>
<evidence type="ECO:0000259" key="4">
    <source>
        <dbReference type="PROSITE" id="PS50949"/>
    </source>
</evidence>
<dbReference type="PANTHER" id="PTHR38445">
    <property type="entry name" value="HTH-TYPE TRANSCRIPTIONAL REPRESSOR YTRA"/>
    <property type="match status" value="1"/>
</dbReference>
<dbReference type="Proteomes" id="UP000321816">
    <property type="component" value="Chromosome"/>
</dbReference>
<organism evidence="5 6">
    <name type="scientific">Alkalicoccus halolimnae</name>
    <dbReference type="NCBI Taxonomy" id="1667239"/>
    <lineage>
        <taxon>Bacteria</taxon>
        <taxon>Bacillati</taxon>
        <taxon>Bacillota</taxon>
        <taxon>Bacilli</taxon>
        <taxon>Bacillales</taxon>
        <taxon>Bacillaceae</taxon>
        <taxon>Alkalicoccus</taxon>
    </lineage>
</organism>
<keyword evidence="2" id="KW-0238">DNA-binding</keyword>
<keyword evidence="3" id="KW-0804">Transcription</keyword>
<evidence type="ECO:0000256" key="2">
    <source>
        <dbReference type="ARBA" id="ARBA00023125"/>
    </source>
</evidence>
<evidence type="ECO:0000256" key="3">
    <source>
        <dbReference type="ARBA" id="ARBA00023163"/>
    </source>
</evidence>
<dbReference type="GO" id="GO:0003677">
    <property type="term" value="F:DNA binding"/>
    <property type="evidence" value="ECO:0007669"/>
    <property type="project" value="UniProtKB-KW"/>
</dbReference>
<dbReference type="GO" id="GO:0003700">
    <property type="term" value="F:DNA-binding transcription factor activity"/>
    <property type="evidence" value="ECO:0007669"/>
    <property type="project" value="InterPro"/>
</dbReference>
<dbReference type="InterPro" id="IPR036388">
    <property type="entry name" value="WH-like_DNA-bd_sf"/>
</dbReference>
<dbReference type="EMBL" id="CP144914">
    <property type="protein sequence ID" value="WWD81162.1"/>
    <property type="molecule type" value="Genomic_DNA"/>
</dbReference>
<dbReference type="CDD" id="cd07377">
    <property type="entry name" value="WHTH_GntR"/>
    <property type="match status" value="1"/>
</dbReference>
<dbReference type="InterPro" id="IPR036390">
    <property type="entry name" value="WH_DNA-bd_sf"/>
</dbReference>
<dbReference type="RefSeq" id="WP_147803066.1">
    <property type="nucleotide sequence ID" value="NZ_CP144914.1"/>
</dbReference>
<dbReference type="SMART" id="SM00345">
    <property type="entry name" value="HTH_GNTR"/>
    <property type="match status" value="1"/>
</dbReference>
<dbReference type="KEGG" id="ahal:FTX54_006320"/>
<proteinExistence type="predicted"/>
<sequence>MFFRIDTKSSTPLYEQIIYQIKDMCLTGLLRPGEKLPSIRDLSSQMVINPNTVNKAYQELERSGIIVTIRGKGTFIAEDFPLTPLPEKEKKIQSQVRQLVIDCHYAGISKQRLLEWTEQCFAEMEDRSS</sequence>
<dbReference type="AlphaFoldDB" id="A0A5C7FMG6"/>
<dbReference type="SUPFAM" id="SSF46785">
    <property type="entry name" value="Winged helix' DNA-binding domain"/>
    <property type="match status" value="1"/>
</dbReference>
<evidence type="ECO:0000256" key="1">
    <source>
        <dbReference type="ARBA" id="ARBA00023015"/>
    </source>
</evidence>
<dbReference type="InterPro" id="IPR000524">
    <property type="entry name" value="Tscrpt_reg_HTH_GntR"/>
</dbReference>
<dbReference type="OrthoDB" id="9801546at2"/>
<reference evidence="5 6" key="1">
    <citation type="submission" date="2024-01" db="EMBL/GenBank/DDBJ databases">
        <title>Complete Genome Sequence of Alkalicoccus halolimnae BZ-SZ-XJ29T, a Moderately Halophilic Bacterium Isolated from a Salt Lake.</title>
        <authorList>
            <person name="Zhao B."/>
        </authorList>
    </citation>
    <scope>NUCLEOTIDE SEQUENCE [LARGE SCALE GENOMIC DNA]</scope>
    <source>
        <strain evidence="5 6">BZ-SZ-XJ29</strain>
    </source>
</reference>
<feature type="domain" description="HTH gntR-type" evidence="4">
    <location>
        <begin position="11"/>
        <end position="79"/>
    </location>
</feature>
<dbReference type="PROSITE" id="PS50949">
    <property type="entry name" value="HTH_GNTR"/>
    <property type="match status" value="1"/>
</dbReference>
<dbReference type="Gene3D" id="1.10.10.10">
    <property type="entry name" value="Winged helix-like DNA-binding domain superfamily/Winged helix DNA-binding domain"/>
    <property type="match status" value="1"/>
</dbReference>
<evidence type="ECO:0000313" key="6">
    <source>
        <dbReference type="Proteomes" id="UP000321816"/>
    </source>
</evidence>